<comment type="caution">
    <text evidence="3">The sequence shown here is derived from an EMBL/GenBank/DDBJ whole genome shotgun (WGS) entry which is preliminary data.</text>
</comment>
<dbReference type="EMBL" id="JANPWB010000014">
    <property type="protein sequence ID" value="KAJ1099894.1"/>
    <property type="molecule type" value="Genomic_DNA"/>
</dbReference>
<sequence>MLHPIGGLLVAVILAIGGVPSGHAPADRGKLSGLDRTLPVQGERREERVGQTGRCQRKRADRAVTLSEEVRRPGVKLGAEARPLGSADRARPTTRGRPGEPEPTNPSSLNYIKGEEGPGAARLRPIAGPWGATWGNGGDWPGPSKKGY</sequence>
<dbReference type="Proteomes" id="UP001066276">
    <property type="component" value="Chromosome 10"/>
</dbReference>
<organism evidence="3 4">
    <name type="scientific">Pleurodeles waltl</name>
    <name type="common">Iberian ribbed newt</name>
    <dbReference type="NCBI Taxonomy" id="8319"/>
    <lineage>
        <taxon>Eukaryota</taxon>
        <taxon>Metazoa</taxon>
        <taxon>Chordata</taxon>
        <taxon>Craniata</taxon>
        <taxon>Vertebrata</taxon>
        <taxon>Euteleostomi</taxon>
        <taxon>Amphibia</taxon>
        <taxon>Batrachia</taxon>
        <taxon>Caudata</taxon>
        <taxon>Salamandroidea</taxon>
        <taxon>Salamandridae</taxon>
        <taxon>Pleurodelinae</taxon>
        <taxon>Pleurodeles</taxon>
    </lineage>
</organism>
<evidence type="ECO:0000256" key="1">
    <source>
        <dbReference type="SAM" id="MobiDB-lite"/>
    </source>
</evidence>
<keyword evidence="2" id="KW-0732">Signal</keyword>
<keyword evidence="4" id="KW-1185">Reference proteome</keyword>
<feature type="region of interest" description="Disordered" evidence="1">
    <location>
        <begin position="22"/>
        <end position="148"/>
    </location>
</feature>
<name>A0AAV7M9R1_PLEWA</name>
<protein>
    <submittedName>
        <fullName evidence="3">Uncharacterized protein</fullName>
    </submittedName>
</protein>
<evidence type="ECO:0000313" key="4">
    <source>
        <dbReference type="Proteomes" id="UP001066276"/>
    </source>
</evidence>
<reference evidence="3" key="1">
    <citation type="journal article" date="2022" name="bioRxiv">
        <title>Sequencing and chromosome-scale assembly of the giantPleurodeles waltlgenome.</title>
        <authorList>
            <person name="Brown T."/>
            <person name="Elewa A."/>
            <person name="Iarovenko S."/>
            <person name="Subramanian E."/>
            <person name="Araus A.J."/>
            <person name="Petzold A."/>
            <person name="Susuki M."/>
            <person name="Suzuki K.-i.T."/>
            <person name="Hayashi T."/>
            <person name="Toyoda A."/>
            <person name="Oliveira C."/>
            <person name="Osipova E."/>
            <person name="Leigh N.D."/>
            <person name="Simon A."/>
            <person name="Yun M.H."/>
        </authorList>
    </citation>
    <scope>NUCLEOTIDE SEQUENCE</scope>
    <source>
        <strain evidence="3">20211129_DDA</strain>
        <tissue evidence="3">Liver</tissue>
    </source>
</reference>
<evidence type="ECO:0000313" key="3">
    <source>
        <dbReference type="EMBL" id="KAJ1099894.1"/>
    </source>
</evidence>
<accession>A0AAV7M9R1</accession>
<evidence type="ECO:0000256" key="2">
    <source>
        <dbReference type="SAM" id="SignalP"/>
    </source>
</evidence>
<feature type="chain" id="PRO_5043888352" evidence="2">
    <location>
        <begin position="18"/>
        <end position="148"/>
    </location>
</feature>
<proteinExistence type="predicted"/>
<feature type="signal peptide" evidence="2">
    <location>
        <begin position="1"/>
        <end position="17"/>
    </location>
</feature>
<dbReference type="AlphaFoldDB" id="A0AAV7M9R1"/>
<gene>
    <name evidence="3" type="ORF">NDU88_004987</name>
</gene>